<protein>
    <submittedName>
        <fullName evidence="1">Uncharacterized protein</fullName>
    </submittedName>
</protein>
<proteinExistence type="predicted"/>
<dbReference type="EMBL" id="JAJFAZ020000007">
    <property type="protein sequence ID" value="KAI5318068.1"/>
    <property type="molecule type" value="Genomic_DNA"/>
</dbReference>
<evidence type="ECO:0000313" key="1">
    <source>
        <dbReference type="EMBL" id="KAI5318068.1"/>
    </source>
</evidence>
<gene>
    <name evidence="1" type="ORF">L3X38_037776</name>
</gene>
<accession>A0AAD4YRJ5</accession>
<organism evidence="1 2">
    <name type="scientific">Prunus dulcis</name>
    <name type="common">Almond</name>
    <name type="synonym">Amygdalus dulcis</name>
    <dbReference type="NCBI Taxonomy" id="3755"/>
    <lineage>
        <taxon>Eukaryota</taxon>
        <taxon>Viridiplantae</taxon>
        <taxon>Streptophyta</taxon>
        <taxon>Embryophyta</taxon>
        <taxon>Tracheophyta</taxon>
        <taxon>Spermatophyta</taxon>
        <taxon>Magnoliopsida</taxon>
        <taxon>eudicotyledons</taxon>
        <taxon>Gunneridae</taxon>
        <taxon>Pentapetalae</taxon>
        <taxon>rosids</taxon>
        <taxon>fabids</taxon>
        <taxon>Rosales</taxon>
        <taxon>Rosaceae</taxon>
        <taxon>Amygdaloideae</taxon>
        <taxon>Amygdaleae</taxon>
        <taxon>Prunus</taxon>
    </lineage>
</organism>
<keyword evidence="2" id="KW-1185">Reference proteome</keyword>
<dbReference type="AlphaFoldDB" id="A0AAD4YRJ5"/>
<evidence type="ECO:0000313" key="2">
    <source>
        <dbReference type="Proteomes" id="UP001054821"/>
    </source>
</evidence>
<name>A0AAD4YRJ5_PRUDU</name>
<dbReference type="Proteomes" id="UP001054821">
    <property type="component" value="Chromosome 7"/>
</dbReference>
<comment type="caution">
    <text evidence="1">The sequence shown here is derived from an EMBL/GenBank/DDBJ whole genome shotgun (WGS) entry which is preliminary data.</text>
</comment>
<reference evidence="1 2" key="1">
    <citation type="journal article" date="2022" name="G3 (Bethesda)">
        <title>Whole-genome sequence and methylome profiling of the almond [Prunus dulcis (Mill.) D.A. Webb] cultivar 'Nonpareil'.</title>
        <authorList>
            <person name="D'Amico-Willman K.M."/>
            <person name="Ouma W.Z."/>
            <person name="Meulia T."/>
            <person name="Sideli G.M."/>
            <person name="Gradziel T.M."/>
            <person name="Fresnedo-Ramirez J."/>
        </authorList>
    </citation>
    <scope>NUCLEOTIDE SEQUENCE [LARGE SCALE GENOMIC DNA]</scope>
    <source>
        <strain evidence="1">Clone GOH B32 T37-40</strain>
    </source>
</reference>
<sequence>MRKKPDESLIDYLKRFKAKKANIVGCDDRITSFAFKKGLPAEHDLHRELTIPSSQTLAESFKLAHSLKIPESANANKYCAFHGTHGHDTDYRSWKMHLEELIGEGYYTEFVAK</sequence>